<evidence type="ECO:0000313" key="2">
    <source>
        <dbReference type="Proteomes" id="UP001500016"/>
    </source>
</evidence>
<dbReference type="InterPro" id="IPR004981">
    <property type="entry name" value="Trp_2_3_dOase"/>
</dbReference>
<dbReference type="InterPro" id="IPR037217">
    <property type="entry name" value="Trp/Indoleamine_2_3_dOase-like"/>
</dbReference>
<dbReference type="Pfam" id="PF03301">
    <property type="entry name" value="Trp_dioxygenase"/>
    <property type="match status" value="1"/>
</dbReference>
<gene>
    <name evidence="1" type="ORF">GCM10009801_44360</name>
</gene>
<protein>
    <submittedName>
        <fullName evidence="1">Tryptophan 2,3-dioxygenase</fullName>
    </submittedName>
</protein>
<dbReference type="SUPFAM" id="SSF140959">
    <property type="entry name" value="Indolic compounds 2,3-dioxygenase-like"/>
    <property type="match status" value="1"/>
</dbReference>
<sequence length="224" mass="24318">MVSAPPTPYEEYIRVDELLALHSPRTDAPGEDLFIAVHQVSELWLATLLRETGDARRMLLEEDTEGAARRLRTAVDVLGQLTGTLNVLCGMLPTEFARFRTELGTASAAQSPQFARVIKACRGPGPSLWDAFAALAEGQGGLVKIYDAVGGGPREVAELLVDLDDAFGAWMSAHWRLVSRQIGAAMGTAGQSAALLRERMEARLFPALLDVRPEFHRAEEVPAP</sequence>
<reference evidence="2" key="1">
    <citation type="journal article" date="2019" name="Int. J. Syst. Evol. Microbiol.">
        <title>The Global Catalogue of Microorganisms (GCM) 10K type strain sequencing project: providing services to taxonomists for standard genome sequencing and annotation.</title>
        <authorList>
            <consortium name="The Broad Institute Genomics Platform"/>
            <consortium name="The Broad Institute Genome Sequencing Center for Infectious Disease"/>
            <person name="Wu L."/>
            <person name="Ma J."/>
        </authorList>
    </citation>
    <scope>NUCLEOTIDE SEQUENCE [LARGE SCALE GENOMIC DNA]</scope>
    <source>
        <strain evidence="2">JCM 15478</strain>
    </source>
</reference>
<accession>A0ABP5HRS6</accession>
<organism evidence="1 2">
    <name type="scientific">Streptomyces albiaxialis</name>
    <dbReference type="NCBI Taxonomy" id="329523"/>
    <lineage>
        <taxon>Bacteria</taxon>
        <taxon>Bacillati</taxon>
        <taxon>Actinomycetota</taxon>
        <taxon>Actinomycetes</taxon>
        <taxon>Kitasatosporales</taxon>
        <taxon>Streptomycetaceae</taxon>
        <taxon>Streptomyces</taxon>
    </lineage>
</organism>
<dbReference type="EMBL" id="BAAAPE010000011">
    <property type="protein sequence ID" value="GAA2083725.1"/>
    <property type="molecule type" value="Genomic_DNA"/>
</dbReference>
<evidence type="ECO:0000313" key="1">
    <source>
        <dbReference type="EMBL" id="GAA2083725.1"/>
    </source>
</evidence>
<dbReference type="PANTHER" id="PTHR10138">
    <property type="entry name" value="TRYPTOPHAN 2,3-DIOXYGENASE"/>
    <property type="match status" value="1"/>
</dbReference>
<dbReference type="Proteomes" id="UP001500016">
    <property type="component" value="Unassembled WGS sequence"/>
</dbReference>
<proteinExistence type="predicted"/>
<dbReference type="PANTHER" id="PTHR10138:SF0">
    <property type="entry name" value="TRYPTOPHAN 2,3-DIOXYGENASE"/>
    <property type="match status" value="1"/>
</dbReference>
<comment type="caution">
    <text evidence="1">The sequence shown here is derived from an EMBL/GenBank/DDBJ whole genome shotgun (WGS) entry which is preliminary data.</text>
</comment>
<dbReference type="RefSeq" id="WP_344530813.1">
    <property type="nucleotide sequence ID" value="NZ_BAAAPE010000011.1"/>
</dbReference>
<name>A0ABP5HRS6_9ACTN</name>
<dbReference type="Gene3D" id="1.20.58.480">
    <property type="match status" value="2"/>
</dbReference>
<keyword evidence="2" id="KW-1185">Reference proteome</keyword>